<organism evidence="2">
    <name type="scientific">Haptolina ericina</name>
    <dbReference type="NCBI Taxonomy" id="156174"/>
    <lineage>
        <taxon>Eukaryota</taxon>
        <taxon>Haptista</taxon>
        <taxon>Haptophyta</taxon>
        <taxon>Prymnesiophyceae</taxon>
        <taxon>Prymnesiales</taxon>
        <taxon>Prymnesiaceae</taxon>
        <taxon>Haptolina</taxon>
    </lineage>
</organism>
<dbReference type="SUPFAM" id="SSF53756">
    <property type="entry name" value="UDP-Glycosyltransferase/glycogen phosphorylase"/>
    <property type="match status" value="1"/>
</dbReference>
<sequence length="114" mass="11890">MSEYMKAADCLVSKAGPGTIAEAAMCGLPTVLSDFLPGQEHGNLAFVTRHGFGQYVRQPKAIARHVSALLQSPAELARMSAAARAAATPLATKQIATDLLQILDRGRTADGALA</sequence>
<proteinExistence type="predicted"/>
<feature type="domain" description="Glycosyl transferase family 28 C-terminal" evidence="1">
    <location>
        <begin position="1"/>
        <end position="94"/>
    </location>
</feature>
<dbReference type="InterPro" id="IPR007235">
    <property type="entry name" value="Glyco_trans_28_C"/>
</dbReference>
<evidence type="ECO:0000259" key="1">
    <source>
        <dbReference type="Pfam" id="PF04101"/>
    </source>
</evidence>
<dbReference type="Gene3D" id="3.40.50.2000">
    <property type="entry name" value="Glycogen Phosphorylase B"/>
    <property type="match status" value="1"/>
</dbReference>
<dbReference type="EMBL" id="HBHX01047221">
    <property type="protein sequence ID" value="CAE0126549.1"/>
    <property type="molecule type" value="Transcribed_RNA"/>
</dbReference>
<dbReference type="PANTHER" id="PTHR43025">
    <property type="entry name" value="MONOGALACTOSYLDIACYLGLYCEROL SYNTHASE"/>
    <property type="match status" value="1"/>
</dbReference>
<dbReference type="GO" id="GO:0016758">
    <property type="term" value="F:hexosyltransferase activity"/>
    <property type="evidence" value="ECO:0007669"/>
    <property type="project" value="InterPro"/>
</dbReference>
<accession>A0A7S3B9Q7</accession>
<dbReference type="Pfam" id="PF04101">
    <property type="entry name" value="Glyco_tran_28_C"/>
    <property type="match status" value="1"/>
</dbReference>
<gene>
    <name evidence="2" type="ORF">HERI1096_LOCUS26148</name>
</gene>
<evidence type="ECO:0000313" key="2">
    <source>
        <dbReference type="EMBL" id="CAE0126549.1"/>
    </source>
</evidence>
<dbReference type="PANTHER" id="PTHR43025:SF3">
    <property type="entry name" value="MONOGALACTOSYLDIACYLGLYCEROL SYNTHASE 1, CHLOROPLASTIC"/>
    <property type="match status" value="1"/>
</dbReference>
<reference evidence="2" key="1">
    <citation type="submission" date="2021-01" db="EMBL/GenBank/DDBJ databases">
        <authorList>
            <person name="Corre E."/>
            <person name="Pelletier E."/>
            <person name="Niang G."/>
            <person name="Scheremetjew M."/>
            <person name="Finn R."/>
            <person name="Kale V."/>
            <person name="Holt S."/>
            <person name="Cochrane G."/>
            <person name="Meng A."/>
            <person name="Brown T."/>
            <person name="Cohen L."/>
        </authorList>
    </citation>
    <scope>NUCLEOTIDE SEQUENCE</scope>
    <source>
        <strain evidence="2">CCMP281</strain>
    </source>
</reference>
<protein>
    <recommendedName>
        <fullName evidence="1">Glycosyl transferase family 28 C-terminal domain-containing protein</fullName>
    </recommendedName>
</protein>
<name>A0A7S3B9Q7_9EUKA</name>
<dbReference type="AlphaFoldDB" id="A0A7S3B9Q7"/>
<dbReference type="InterPro" id="IPR050519">
    <property type="entry name" value="Glycosyltransf_28_UgtP"/>
</dbReference>